<dbReference type="PROSITE" id="PS51257">
    <property type="entry name" value="PROKAR_LIPOPROTEIN"/>
    <property type="match status" value="1"/>
</dbReference>
<evidence type="ECO:0008006" key="5">
    <source>
        <dbReference type="Google" id="ProtNLM"/>
    </source>
</evidence>
<dbReference type="RefSeq" id="WP_253241270.1">
    <property type="nucleotide sequence ID" value="NZ_JAMYJR010000035.1"/>
</dbReference>
<name>A0ABT1DWQ3_9ACTN</name>
<dbReference type="PANTHER" id="PTHR39335:SF1">
    <property type="entry name" value="BLL4220 PROTEIN"/>
    <property type="match status" value="1"/>
</dbReference>
<sequence>MTLIKTRAAVVLLGAAMLAAGCGKTVTIGDAGDQPAPPPAASVTTPAEDDELKLVNSTAEKDGKTGNGGTVIGIEVQEQPPVWVQLSAVTSPPLNKPHLININQAALYRFDDDSADPSKTTCFDDCAQKWPPVTIQETGNVYLAGVDPEMIGAIRRDDGTVQLTVGGWPVYRFAQDKNPGDLKGQGVGGTWFAVAPDGQRVK</sequence>
<organism evidence="3 4">
    <name type="scientific">Paractinoplanes aksuensis</name>
    <dbReference type="NCBI Taxonomy" id="2939490"/>
    <lineage>
        <taxon>Bacteria</taxon>
        <taxon>Bacillati</taxon>
        <taxon>Actinomycetota</taxon>
        <taxon>Actinomycetes</taxon>
        <taxon>Micromonosporales</taxon>
        <taxon>Micromonosporaceae</taxon>
        <taxon>Paractinoplanes</taxon>
    </lineage>
</organism>
<dbReference type="Proteomes" id="UP001523369">
    <property type="component" value="Unassembled WGS sequence"/>
</dbReference>
<protein>
    <recommendedName>
        <fullName evidence="5">Lipoprotein</fullName>
    </recommendedName>
</protein>
<keyword evidence="4" id="KW-1185">Reference proteome</keyword>
<dbReference type="EMBL" id="JAMYJR010000035">
    <property type="protein sequence ID" value="MCO8275205.1"/>
    <property type="molecule type" value="Genomic_DNA"/>
</dbReference>
<proteinExistence type="predicted"/>
<gene>
    <name evidence="3" type="ORF">M1L60_31950</name>
</gene>
<dbReference type="InterPro" id="IPR005297">
    <property type="entry name" value="Lipoprotein_repeat"/>
</dbReference>
<evidence type="ECO:0000313" key="4">
    <source>
        <dbReference type="Proteomes" id="UP001523369"/>
    </source>
</evidence>
<comment type="caution">
    <text evidence="3">The sequence shown here is derived from an EMBL/GenBank/DDBJ whole genome shotgun (WGS) entry which is preliminary data.</text>
</comment>
<feature type="chain" id="PRO_5046900224" description="Lipoprotein" evidence="2">
    <location>
        <begin position="21"/>
        <end position="202"/>
    </location>
</feature>
<evidence type="ECO:0000313" key="3">
    <source>
        <dbReference type="EMBL" id="MCO8275205.1"/>
    </source>
</evidence>
<feature type="signal peptide" evidence="2">
    <location>
        <begin position="1"/>
        <end position="20"/>
    </location>
</feature>
<evidence type="ECO:0000256" key="2">
    <source>
        <dbReference type="SAM" id="SignalP"/>
    </source>
</evidence>
<evidence type="ECO:0000256" key="1">
    <source>
        <dbReference type="SAM" id="MobiDB-lite"/>
    </source>
</evidence>
<dbReference type="PANTHER" id="PTHR39335">
    <property type="entry name" value="BLL4220 PROTEIN"/>
    <property type="match status" value="1"/>
</dbReference>
<dbReference type="Pfam" id="PF03640">
    <property type="entry name" value="Lipoprotein_15"/>
    <property type="match status" value="2"/>
</dbReference>
<reference evidence="3 4" key="1">
    <citation type="submission" date="2022-06" db="EMBL/GenBank/DDBJ databases">
        <title>New Species of the Genus Actinoplanes, ActinopZanes ferrugineus.</title>
        <authorList>
            <person name="Ding P."/>
        </authorList>
    </citation>
    <scope>NUCLEOTIDE SEQUENCE [LARGE SCALE GENOMIC DNA]</scope>
    <source>
        <strain evidence="3 4">TRM88003</strain>
    </source>
</reference>
<accession>A0ABT1DWQ3</accession>
<keyword evidence="2" id="KW-0732">Signal</keyword>
<feature type="region of interest" description="Disordered" evidence="1">
    <location>
        <begin position="29"/>
        <end position="49"/>
    </location>
</feature>